<organism evidence="1 2">
    <name type="scientific">Catharanthus roseus</name>
    <name type="common">Madagascar periwinkle</name>
    <name type="synonym">Vinca rosea</name>
    <dbReference type="NCBI Taxonomy" id="4058"/>
    <lineage>
        <taxon>Eukaryota</taxon>
        <taxon>Viridiplantae</taxon>
        <taxon>Streptophyta</taxon>
        <taxon>Embryophyta</taxon>
        <taxon>Tracheophyta</taxon>
        <taxon>Spermatophyta</taxon>
        <taxon>Magnoliopsida</taxon>
        <taxon>eudicotyledons</taxon>
        <taxon>Gunneridae</taxon>
        <taxon>Pentapetalae</taxon>
        <taxon>asterids</taxon>
        <taxon>lamiids</taxon>
        <taxon>Gentianales</taxon>
        <taxon>Apocynaceae</taxon>
        <taxon>Rauvolfioideae</taxon>
        <taxon>Vinceae</taxon>
        <taxon>Catharanthinae</taxon>
        <taxon>Catharanthus</taxon>
    </lineage>
</organism>
<dbReference type="Proteomes" id="UP001060085">
    <property type="component" value="Linkage Group LG03"/>
</dbReference>
<evidence type="ECO:0000313" key="1">
    <source>
        <dbReference type="EMBL" id="KAI5671984.1"/>
    </source>
</evidence>
<accession>A0ACC0BH57</accession>
<gene>
    <name evidence="1" type="ORF">M9H77_12348</name>
</gene>
<reference evidence="2" key="1">
    <citation type="journal article" date="2023" name="Nat. Plants">
        <title>Single-cell RNA sequencing provides a high-resolution roadmap for understanding the multicellular compartmentation of specialized metabolism.</title>
        <authorList>
            <person name="Sun S."/>
            <person name="Shen X."/>
            <person name="Li Y."/>
            <person name="Li Y."/>
            <person name="Wang S."/>
            <person name="Li R."/>
            <person name="Zhang H."/>
            <person name="Shen G."/>
            <person name="Guo B."/>
            <person name="Wei J."/>
            <person name="Xu J."/>
            <person name="St-Pierre B."/>
            <person name="Chen S."/>
            <person name="Sun C."/>
        </authorList>
    </citation>
    <scope>NUCLEOTIDE SEQUENCE [LARGE SCALE GENOMIC DNA]</scope>
</reference>
<evidence type="ECO:0000313" key="2">
    <source>
        <dbReference type="Proteomes" id="UP001060085"/>
    </source>
</evidence>
<proteinExistence type="predicted"/>
<comment type="caution">
    <text evidence="1">The sequence shown here is derived from an EMBL/GenBank/DDBJ whole genome shotgun (WGS) entry which is preliminary data.</text>
</comment>
<name>A0ACC0BH57_CATRO</name>
<protein>
    <submittedName>
        <fullName evidence="1">Uncharacterized protein</fullName>
    </submittedName>
</protein>
<sequence>MAEDQTELHESRSSTGAQEVTSPATVRRVLLISAGASHSVALLFGNVVCSWGRGEDGQLGHGDAQDRYSPTQLSALDGQEIVSVTCGADHTTAFSELQVYSWGWGDFGRLGHGNYSDLFTPQPIKALNGLRIRQIACGDSHCLAVTMEGEVQSWGRNQNGQLGLGTTEDCPVPQKIEAFQGISVKMVAAGAEHTAAVTEDGELYGWGWGRYGNLGLGDRMDRLVPQKVSAVEGEKMILVACGWRHTISVSSTGGLYTYGWSKYGQLGHGDFEVDHLIPHKLNALSKNFISQISGGWRHTMALTADGKLYGWGWNKFGQVGAGDNIDHCSPQLVKFPNNQKVVQISCGWRHTLAVTERQNVFSWGRGTNGQLGHGESADRNVPKIIEALSVDGSSGQLIESSKADPSSEKTWVSPTERYAVVPGENIHGQTVPESRGNRADVNVPENDVKRIKV</sequence>
<keyword evidence="2" id="KW-1185">Reference proteome</keyword>
<dbReference type="EMBL" id="CM044703">
    <property type="protein sequence ID" value="KAI5671984.1"/>
    <property type="molecule type" value="Genomic_DNA"/>
</dbReference>